<evidence type="ECO:0000256" key="1">
    <source>
        <dbReference type="SAM" id="SignalP"/>
    </source>
</evidence>
<dbReference type="Proteomes" id="UP001429354">
    <property type="component" value="Unassembled WGS sequence"/>
</dbReference>
<proteinExistence type="predicted"/>
<dbReference type="RefSeq" id="WP_162349782.1">
    <property type="nucleotide sequence ID" value="NZ_QOVG01000006.1"/>
</dbReference>
<protein>
    <recommendedName>
        <fullName evidence="4">Lipoprotein</fullName>
    </recommendedName>
</protein>
<evidence type="ECO:0008006" key="4">
    <source>
        <dbReference type="Google" id="ProtNLM"/>
    </source>
</evidence>
<feature type="signal peptide" evidence="1">
    <location>
        <begin position="1"/>
        <end position="20"/>
    </location>
</feature>
<name>A0ABX0AI91_9GAMM</name>
<keyword evidence="1" id="KW-0732">Signal</keyword>
<dbReference type="EMBL" id="QOVG01000006">
    <property type="protein sequence ID" value="NDK39206.1"/>
    <property type="molecule type" value="Genomic_DNA"/>
</dbReference>
<feature type="chain" id="PRO_5045617594" description="Lipoprotein" evidence="1">
    <location>
        <begin position="21"/>
        <end position="195"/>
    </location>
</feature>
<comment type="caution">
    <text evidence="2">The sequence shown here is derived from an EMBL/GenBank/DDBJ whole genome shotgun (WGS) entry which is preliminary data.</text>
</comment>
<keyword evidence="3" id="KW-1185">Reference proteome</keyword>
<evidence type="ECO:0000313" key="3">
    <source>
        <dbReference type="Proteomes" id="UP001429354"/>
    </source>
</evidence>
<dbReference type="PROSITE" id="PS51257">
    <property type="entry name" value="PROKAR_LIPOPROTEIN"/>
    <property type="match status" value="1"/>
</dbReference>
<gene>
    <name evidence="2" type="ORF">DT603_10170</name>
</gene>
<evidence type="ECO:0000313" key="2">
    <source>
        <dbReference type="EMBL" id="NDK39206.1"/>
    </source>
</evidence>
<reference evidence="2 3" key="1">
    <citation type="submission" date="2018-07" db="EMBL/GenBank/DDBJ databases">
        <title>Whole genome Sequencing of Pseudoxanthomonas gei KCTC 32298 (T).</title>
        <authorList>
            <person name="Kumar S."/>
            <person name="Bansal K."/>
            <person name="Kaur A."/>
            <person name="Patil P."/>
            <person name="Sharma S."/>
            <person name="Patil P.B."/>
        </authorList>
    </citation>
    <scope>NUCLEOTIDE SEQUENCE [LARGE SCALE GENOMIC DNA]</scope>
    <source>
        <strain evidence="2 3">KCTC 32298</strain>
    </source>
</reference>
<accession>A0ABX0AI91</accession>
<organism evidence="2 3">
    <name type="scientific">Pseudoxanthomonas gei</name>
    <dbReference type="NCBI Taxonomy" id="1383030"/>
    <lineage>
        <taxon>Bacteria</taxon>
        <taxon>Pseudomonadati</taxon>
        <taxon>Pseudomonadota</taxon>
        <taxon>Gammaproteobacteria</taxon>
        <taxon>Lysobacterales</taxon>
        <taxon>Lysobacteraceae</taxon>
        <taxon>Pseudoxanthomonas</taxon>
    </lineage>
</organism>
<sequence length="195" mass="20427">MRRSNALLTVALCGCLAACAVEDKAGPNAIAGKGEVATVEAAAAPAPTAVAVPDDTTPGRNIAPSPAEARQVVVDYYAAINARDYRKAYSLWSGEGAASRQSFENFSGGYANTESVEADVGEATGQEGAAGSRYIMVPVELQARQYNGALHSYRGRFALRAAVADGASEQQRRWHLDSAEMQRLTDDAPASGTTE</sequence>